<dbReference type="CDD" id="cd01650">
    <property type="entry name" value="RT_nLTR_like"/>
    <property type="match status" value="1"/>
</dbReference>
<reference evidence="2 3" key="1">
    <citation type="submission" date="2024-04" db="EMBL/GenBank/DDBJ databases">
        <authorList>
            <person name="Fracassetti M."/>
        </authorList>
    </citation>
    <scope>NUCLEOTIDE SEQUENCE [LARGE SCALE GENOMIC DNA]</scope>
</reference>
<dbReference type="PROSITE" id="PS50878">
    <property type="entry name" value="RT_POL"/>
    <property type="match status" value="1"/>
</dbReference>
<dbReference type="Pfam" id="PF00078">
    <property type="entry name" value="RVT_1"/>
    <property type="match status" value="1"/>
</dbReference>
<keyword evidence="3" id="KW-1185">Reference proteome</keyword>
<dbReference type="EMBL" id="OZ034821">
    <property type="protein sequence ID" value="CAL1405408.1"/>
    <property type="molecule type" value="Genomic_DNA"/>
</dbReference>
<gene>
    <name evidence="2" type="ORF">LTRI10_LOCUS45194</name>
</gene>
<dbReference type="Proteomes" id="UP001497516">
    <property type="component" value="Chromosome 8"/>
</dbReference>
<sequence length="743" mass="85106">MSPPTDATARPFCFEAVGLLHPHFKDFCSENWKKEAELTYSLKEMADKLSVWQRDVFGSTSRKKRRLLARLAGVTECLANSFSPGLLKLQIRLEKELDLIIAQEEVYWFQRSSEKWVKMGEQNTSYFHQQATRRRRRNKIMALRNANGDWIENQENLKDLVVQFYRLLYTQEEGIYEDRMPKNRFPRLLQDDLLSLLRPFHISDFHKAILEMKPLAAPGPDGFQALFYQKFWALVGRNLSEMAIHFFETGNIAEETVESTVVLIPKVDHPETPAQFRPISLNNVALKAITKAIGNRLKPLMPKLVAPNQSGFIKGRQTNDNIVLLQETLHSLRNKKGKKGGLVIKIDLEKAYDRLHWSFLRDTLGEIGLPSTWIIRIMTCVEQNQMRINWNGELTSVIRPSRGVRQGDPLSPFLFVLCMERLAHRIDQAVDEKLWKPITLTKDGPKLSHLFFADDLILFAEAEGGQIDVIRSCLEEFCASSGQRVNFNKSAMYVSPNIRRDKAQRLGERAGITLTNDLGRYLGLKTINGRITKGRYQELILRIQQKLATWKTNHLSVAGRITLVKSITSSMAIYPMFTERLPTAICNSLDRINRQFVWGEEDGKSKFHPVAWEQMTKPRQQGGVGIRPTKLANQAMLAKGAWKLATGNQALWARVMRSKYGRNRQGLSILQKRKGSSFAWNSFSHTVNLLRKGAAYNVTTSQKTKFWTDVWAMEEPLLEVTTSEVPLDKRDNRVADYWEGPGG</sequence>
<dbReference type="InterPro" id="IPR043502">
    <property type="entry name" value="DNA/RNA_pol_sf"/>
</dbReference>
<evidence type="ECO:0000259" key="1">
    <source>
        <dbReference type="PROSITE" id="PS50878"/>
    </source>
</evidence>
<feature type="domain" description="Reverse transcriptase" evidence="1">
    <location>
        <begin position="245"/>
        <end position="514"/>
    </location>
</feature>
<dbReference type="PANTHER" id="PTHR31635">
    <property type="entry name" value="REVERSE TRANSCRIPTASE DOMAIN-CONTAINING PROTEIN-RELATED"/>
    <property type="match status" value="1"/>
</dbReference>
<organism evidence="2 3">
    <name type="scientific">Linum trigynum</name>
    <dbReference type="NCBI Taxonomy" id="586398"/>
    <lineage>
        <taxon>Eukaryota</taxon>
        <taxon>Viridiplantae</taxon>
        <taxon>Streptophyta</taxon>
        <taxon>Embryophyta</taxon>
        <taxon>Tracheophyta</taxon>
        <taxon>Spermatophyta</taxon>
        <taxon>Magnoliopsida</taxon>
        <taxon>eudicotyledons</taxon>
        <taxon>Gunneridae</taxon>
        <taxon>Pentapetalae</taxon>
        <taxon>rosids</taxon>
        <taxon>fabids</taxon>
        <taxon>Malpighiales</taxon>
        <taxon>Linaceae</taxon>
        <taxon>Linum</taxon>
    </lineage>
</organism>
<protein>
    <recommendedName>
        <fullName evidence="1">Reverse transcriptase domain-containing protein</fullName>
    </recommendedName>
</protein>
<evidence type="ECO:0000313" key="3">
    <source>
        <dbReference type="Proteomes" id="UP001497516"/>
    </source>
</evidence>
<proteinExistence type="predicted"/>
<dbReference type="InterPro" id="IPR000477">
    <property type="entry name" value="RT_dom"/>
</dbReference>
<name>A0AAV2G3Z5_9ROSI</name>
<dbReference type="SUPFAM" id="SSF56672">
    <property type="entry name" value="DNA/RNA polymerases"/>
    <property type="match status" value="1"/>
</dbReference>
<accession>A0AAV2G3Z5</accession>
<dbReference type="AlphaFoldDB" id="A0AAV2G3Z5"/>
<dbReference type="PANTHER" id="PTHR31635:SF196">
    <property type="entry name" value="REVERSE TRANSCRIPTASE DOMAIN-CONTAINING PROTEIN-RELATED"/>
    <property type="match status" value="1"/>
</dbReference>
<evidence type="ECO:0000313" key="2">
    <source>
        <dbReference type="EMBL" id="CAL1405408.1"/>
    </source>
</evidence>